<dbReference type="OrthoDB" id="426718at2759"/>
<sequence length="580" mass="65848">MRCDIGCLQRTSHKGYQSITTQSTRAVVSTTANRSWIHHRNSLYPACQSIQSNPIHSRFLRACLSSSPITSVHKLSTKVPIPPSSTVEKYWDDVMLNSNYPDYYTLGYRDEPHSSTNDDELMNVQNNEKGVRKLVAGVVKAKREDGDIWPSLLTRQLCEFYENQDLTGRSKFLHILAKDFCIDLQETASAVQQFEESLCMTDRTVLRSSARLREALIPAYDTLFARINQLPGGMQFLVNMRADILSILDGERTSVHLKALGDSLKNRLQEWFGMGFLDLERITWHTPASILEKIISYEAVHAIGSWDGLKQRLGPGRLCYCFFHRGIPQEPLTFVQVALVNEISTRIQNILTDPHPDTKDPTVAIFYSITSSQRGLGGVDLGNFLIKRVVKEIQLNHPTITTFSTLSPIPGFRSWLKTIVNGELTGVSNASHEPLLLSSEIEQLEKLWPSRSSLESLQMISEDTRWLDDPDLSRHYQPMIERLCSQYLILESKRSFALDPVGNFHLRNGAAIHQLNWRADTSDKGTKQSFGMMVNYIYNLDDVEANNQQYLLDGIIAVSNNPVQPALEWAFSKMRKRHTD</sequence>
<evidence type="ECO:0000313" key="3">
    <source>
        <dbReference type="EMBL" id="EGF81584.1"/>
    </source>
</evidence>
<feature type="domain" description="Malonyl-CoA decarboxylase C-terminal" evidence="1">
    <location>
        <begin position="275"/>
        <end position="539"/>
    </location>
</feature>
<dbReference type="OMA" id="MASHHTE"/>
<dbReference type="InterPro" id="IPR038351">
    <property type="entry name" value="MCD_N_sf"/>
</dbReference>
<dbReference type="PANTHER" id="PTHR28641:SF1">
    <property type="entry name" value="MALONYL-COA DECARBOXYLASE, MITOCHONDRIAL"/>
    <property type="match status" value="1"/>
</dbReference>
<dbReference type="Pfam" id="PF05292">
    <property type="entry name" value="MCD"/>
    <property type="match status" value="1"/>
</dbReference>
<evidence type="ECO:0000259" key="2">
    <source>
        <dbReference type="Pfam" id="PF17408"/>
    </source>
</evidence>
<evidence type="ECO:0000259" key="1">
    <source>
        <dbReference type="Pfam" id="PF05292"/>
    </source>
</evidence>
<dbReference type="InterPro" id="IPR038917">
    <property type="entry name" value="Malonyl_CoA_deC"/>
</dbReference>
<dbReference type="InterPro" id="IPR035372">
    <property type="entry name" value="MCD_N"/>
</dbReference>
<dbReference type="GO" id="GO:0006085">
    <property type="term" value="P:acetyl-CoA biosynthetic process"/>
    <property type="evidence" value="ECO:0000318"/>
    <property type="project" value="GO_Central"/>
</dbReference>
<gene>
    <name evidence="3" type="ORF">BATDEDRAFT_87533</name>
</gene>
<dbReference type="AlphaFoldDB" id="F4P0G2"/>
<dbReference type="STRING" id="684364.F4P0G2"/>
<dbReference type="InterPro" id="IPR007956">
    <property type="entry name" value="Malonyl_CoA_deC_C"/>
</dbReference>
<dbReference type="Gene3D" id="3.40.630.150">
    <property type="entry name" value="Malonyl-CoA decarboxylase, catalytic domain"/>
    <property type="match status" value="1"/>
</dbReference>
<dbReference type="GO" id="GO:0005782">
    <property type="term" value="C:peroxisomal matrix"/>
    <property type="evidence" value="ECO:0000318"/>
    <property type="project" value="GO_Central"/>
</dbReference>
<organism evidence="3 4">
    <name type="scientific">Batrachochytrium dendrobatidis (strain JAM81 / FGSC 10211)</name>
    <name type="common">Frog chytrid fungus</name>
    <dbReference type="NCBI Taxonomy" id="684364"/>
    <lineage>
        <taxon>Eukaryota</taxon>
        <taxon>Fungi</taxon>
        <taxon>Fungi incertae sedis</taxon>
        <taxon>Chytridiomycota</taxon>
        <taxon>Chytridiomycota incertae sedis</taxon>
        <taxon>Chytridiomycetes</taxon>
        <taxon>Rhizophydiales</taxon>
        <taxon>Rhizophydiales incertae sedis</taxon>
        <taxon>Batrachochytrium</taxon>
    </lineage>
</organism>
<dbReference type="GO" id="GO:2001294">
    <property type="term" value="P:malonyl-CoA catabolic process"/>
    <property type="evidence" value="ECO:0000318"/>
    <property type="project" value="GO_Central"/>
</dbReference>
<evidence type="ECO:0008006" key="5">
    <source>
        <dbReference type="Google" id="ProtNLM"/>
    </source>
</evidence>
<dbReference type="PANTHER" id="PTHR28641">
    <property type="match status" value="1"/>
</dbReference>
<keyword evidence="4" id="KW-1185">Reference proteome</keyword>
<dbReference type="GeneID" id="18242816"/>
<feature type="domain" description="Malonyl-CoA decarboxylase N-terminal" evidence="2">
    <location>
        <begin position="188"/>
        <end position="272"/>
    </location>
</feature>
<dbReference type="Gene3D" id="1.20.140.90">
    <property type="entry name" value="Malonyl-CoA decarboxylase, oligemerization domain"/>
    <property type="match status" value="1"/>
</dbReference>
<dbReference type="HOGENOM" id="CLU_023433_3_0_1"/>
<dbReference type="InterPro" id="IPR042303">
    <property type="entry name" value="Malonyl_CoA_deC_C_sf"/>
</dbReference>
<name>F4P0G2_BATDJ</name>
<evidence type="ECO:0000313" key="4">
    <source>
        <dbReference type="Proteomes" id="UP000007241"/>
    </source>
</evidence>
<dbReference type="GO" id="GO:0006633">
    <property type="term" value="P:fatty acid biosynthetic process"/>
    <property type="evidence" value="ECO:0000318"/>
    <property type="project" value="GO_Central"/>
</dbReference>
<dbReference type="EMBL" id="GL882882">
    <property type="protein sequence ID" value="EGF81584.1"/>
    <property type="molecule type" value="Genomic_DNA"/>
</dbReference>
<proteinExistence type="predicted"/>
<dbReference type="InParanoid" id="F4P0G2"/>
<dbReference type="Proteomes" id="UP000007241">
    <property type="component" value="Unassembled WGS sequence"/>
</dbReference>
<dbReference type="GO" id="GO:0050080">
    <property type="term" value="F:malonyl-CoA decarboxylase activity"/>
    <property type="evidence" value="ECO:0000318"/>
    <property type="project" value="GO_Central"/>
</dbReference>
<dbReference type="Pfam" id="PF17408">
    <property type="entry name" value="MCD_N"/>
    <property type="match status" value="1"/>
</dbReference>
<accession>F4P0G2</accession>
<dbReference type="GO" id="GO:0005759">
    <property type="term" value="C:mitochondrial matrix"/>
    <property type="evidence" value="ECO:0000318"/>
    <property type="project" value="GO_Central"/>
</dbReference>
<reference evidence="3 4" key="1">
    <citation type="submission" date="2009-12" db="EMBL/GenBank/DDBJ databases">
        <title>The draft genome of Batrachochytrium dendrobatidis.</title>
        <authorList>
            <consortium name="US DOE Joint Genome Institute (JGI-PGF)"/>
            <person name="Kuo A."/>
            <person name="Salamov A."/>
            <person name="Schmutz J."/>
            <person name="Lucas S."/>
            <person name="Pitluck S."/>
            <person name="Rosenblum E."/>
            <person name="Stajich J."/>
            <person name="Eisen M."/>
            <person name="Grigoriev I.V."/>
        </authorList>
    </citation>
    <scope>NUCLEOTIDE SEQUENCE [LARGE SCALE GENOMIC DNA]</scope>
    <source>
        <strain evidence="4">JAM81 / FGSC 10211</strain>
    </source>
</reference>
<dbReference type="RefSeq" id="XP_006678249.1">
    <property type="nucleotide sequence ID" value="XM_006678186.1"/>
</dbReference>
<protein>
    <recommendedName>
        <fullName evidence="5">Malonyl-CoA decarboxylase</fullName>
    </recommendedName>
</protein>